<accession>A0AA35XLM9</accession>
<name>A0AA35XLM9_GEOBA</name>
<dbReference type="AlphaFoldDB" id="A0AA35XLM9"/>
<evidence type="ECO:0000313" key="2">
    <source>
        <dbReference type="EMBL" id="CAI8056965.1"/>
    </source>
</evidence>
<feature type="region of interest" description="Disordered" evidence="1">
    <location>
        <begin position="38"/>
        <end position="78"/>
    </location>
</feature>
<evidence type="ECO:0000313" key="3">
    <source>
        <dbReference type="Proteomes" id="UP001174909"/>
    </source>
</evidence>
<gene>
    <name evidence="2" type="ORF">GBAR_LOCUS31032</name>
</gene>
<sequence length="78" mass="8067">MPAGPEAALPGRVLRPSLLHRLSAEGPERQRLLSDVQGARTPRVHGPEHSTAFSPGSVSTACTGRVAKEREGASGLGS</sequence>
<reference evidence="2" key="1">
    <citation type="submission" date="2023-03" db="EMBL/GenBank/DDBJ databases">
        <authorList>
            <person name="Steffen K."/>
            <person name="Cardenas P."/>
        </authorList>
    </citation>
    <scope>NUCLEOTIDE SEQUENCE</scope>
</reference>
<dbReference type="EMBL" id="CASHTH010004412">
    <property type="protein sequence ID" value="CAI8056965.1"/>
    <property type="molecule type" value="Genomic_DNA"/>
</dbReference>
<proteinExistence type="predicted"/>
<comment type="caution">
    <text evidence="2">The sequence shown here is derived from an EMBL/GenBank/DDBJ whole genome shotgun (WGS) entry which is preliminary data.</text>
</comment>
<organism evidence="2 3">
    <name type="scientific">Geodia barretti</name>
    <name type="common">Barrett's horny sponge</name>
    <dbReference type="NCBI Taxonomy" id="519541"/>
    <lineage>
        <taxon>Eukaryota</taxon>
        <taxon>Metazoa</taxon>
        <taxon>Porifera</taxon>
        <taxon>Demospongiae</taxon>
        <taxon>Heteroscleromorpha</taxon>
        <taxon>Tetractinellida</taxon>
        <taxon>Astrophorina</taxon>
        <taxon>Geodiidae</taxon>
        <taxon>Geodia</taxon>
    </lineage>
</organism>
<keyword evidence="3" id="KW-1185">Reference proteome</keyword>
<feature type="compositionally biased region" description="Polar residues" evidence="1">
    <location>
        <begin position="51"/>
        <end position="62"/>
    </location>
</feature>
<protein>
    <submittedName>
        <fullName evidence="2">Uncharacterized protein</fullName>
    </submittedName>
</protein>
<evidence type="ECO:0000256" key="1">
    <source>
        <dbReference type="SAM" id="MobiDB-lite"/>
    </source>
</evidence>
<dbReference type="Proteomes" id="UP001174909">
    <property type="component" value="Unassembled WGS sequence"/>
</dbReference>